<organism evidence="10 11">
    <name type="scientific">Cytobacillus purgationiresistens</name>
    <dbReference type="NCBI Taxonomy" id="863449"/>
    <lineage>
        <taxon>Bacteria</taxon>
        <taxon>Bacillati</taxon>
        <taxon>Bacillota</taxon>
        <taxon>Bacilli</taxon>
        <taxon>Bacillales</taxon>
        <taxon>Bacillaceae</taxon>
        <taxon>Cytobacillus</taxon>
    </lineage>
</organism>
<dbReference type="PROSITE" id="PS51192">
    <property type="entry name" value="HELICASE_ATP_BIND_1"/>
    <property type="match status" value="1"/>
</dbReference>
<dbReference type="Gene3D" id="1.10.10.10">
    <property type="entry name" value="Winged helix-like DNA-binding domain superfamily/Winged helix DNA-binding domain"/>
    <property type="match status" value="1"/>
</dbReference>
<keyword evidence="2 10" id="KW-0378">Hydrolase</keyword>
<evidence type="ECO:0000256" key="3">
    <source>
        <dbReference type="ARBA" id="ARBA00022806"/>
    </source>
</evidence>
<evidence type="ECO:0000259" key="8">
    <source>
        <dbReference type="PROSITE" id="PS51192"/>
    </source>
</evidence>
<keyword evidence="1" id="KW-0547">Nucleotide-binding</keyword>
<dbReference type="SMART" id="SM00490">
    <property type="entry name" value="HELICc"/>
    <property type="match status" value="1"/>
</dbReference>
<dbReference type="EMBL" id="JAUSUB010000012">
    <property type="protein sequence ID" value="MDQ0271116.1"/>
    <property type="molecule type" value="Genomic_DNA"/>
</dbReference>
<dbReference type="CDD" id="cd17920">
    <property type="entry name" value="DEXHc_RecQ"/>
    <property type="match status" value="1"/>
</dbReference>
<keyword evidence="3 10" id="KW-0347">Helicase</keyword>
<evidence type="ECO:0000259" key="9">
    <source>
        <dbReference type="PROSITE" id="PS51194"/>
    </source>
</evidence>
<proteinExistence type="predicted"/>
<dbReference type="InterPro" id="IPR011545">
    <property type="entry name" value="DEAD/DEAH_box_helicase_dom"/>
</dbReference>
<dbReference type="InterPro" id="IPR032284">
    <property type="entry name" value="RecQ_Zn-bd"/>
</dbReference>
<reference evidence="10 11" key="1">
    <citation type="submission" date="2023-07" db="EMBL/GenBank/DDBJ databases">
        <title>Genomic Encyclopedia of Type Strains, Phase IV (KMG-IV): sequencing the most valuable type-strain genomes for metagenomic binning, comparative biology and taxonomic classification.</title>
        <authorList>
            <person name="Goeker M."/>
        </authorList>
    </citation>
    <scope>NUCLEOTIDE SEQUENCE [LARGE SCALE GENOMIC DNA]</scope>
    <source>
        <strain evidence="10 11">DSM 23494</strain>
    </source>
</reference>
<dbReference type="PANTHER" id="PTHR13710:SF84">
    <property type="entry name" value="ATP-DEPENDENT DNA HELICASE RECS-RELATED"/>
    <property type="match status" value="1"/>
</dbReference>
<dbReference type="GO" id="GO:0016787">
    <property type="term" value="F:hydrolase activity"/>
    <property type="evidence" value="ECO:0007669"/>
    <property type="project" value="UniProtKB-KW"/>
</dbReference>
<dbReference type="Gene3D" id="3.40.50.300">
    <property type="entry name" value="P-loop containing nucleotide triphosphate hydrolases"/>
    <property type="match status" value="2"/>
</dbReference>
<dbReference type="Proteomes" id="UP001238088">
    <property type="component" value="Unassembled WGS sequence"/>
</dbReference>
<evidence type="ECO:0000256" key="7">
    <source>
        <dbReference type="ARBA" id="ARBA00044550"/>
    </source>
</evidence>
<keyword evidence="5" id="KW-0238">DNA-binding</keyword>
<dbReference type="NCBIfam" id="TIGR00614">
    <property type="entry name" value="recQ_fam"/>
    <property type="match status" value="1"/>
</dbReference>
<dbReference type="InterPro" id="IPR004589">
    <property type="entry name" value="DNA_helicase_ATP-dep_RecQ"/>
</dbReference>
<dbReference type="GO" id="GO:0003678">
    <property type="term" value="F:DNA helicase activity"/>
    <property type="evidence" value="ECO:0007669"/>
    <property type="project" value="UniProtKB-EC"/>
</dbReference>
<dbReference type="Pfam" id="PF16124">
    <property type="entry name" value="RecQ_Zn_bind"/>
    <property type="match status" value="1"/>
</dbReference>
<protein>
    <recommendedName>
        <fullName evidence="6">ATP-dependent DNA helicase RecQ</fullName>
    </recommendedName>
    <alternativeName>
        <fullName evidence="7">DNA 3'-5' helicase RecQ</fullName>
    </alternativeName>
</protein>
<feature type="domain" description="Helicase ATP-binding" evidence="8">
    <location>
        <begin position="23"/>
        <end position="190"/>
    </location>
</feature>
<dbReference type="Pfam" id="PF00270">
    <property type="entry name" value="DEAD"/>
    <property type="match status" value="1"/>
</dbReference>
<gene>
    <name evidence="10" type="ORF">J2S17_003003</name>
</gene>
<dbReference type="PROSITE" id="PS51194">
    <property type="entry name" value="HELICASE_CTER"/>
    <property type="match status" value="1"/>
</dbReference>
<evidence type="ECO:0000256" key="6">
    <source>
        <dbReference type="ARBA" id="ARBA00044535"/>
    </source>
</evidence>
<dbReference type="PANTHER" id="PTHR13710">
    <property type="entry name" value="DNA HELICASE RECQ FAMILY MEMBER"/>
    <property type="match status" value="1"/>
</dbReference>
<comment type="caution">
    <text evidence="10">The sequence shown here is derived from an EMBL/GenBank/DDBJ whole genome shotgun (WGS) entry which is preliminary data.</text>
</comment>
<name>A0ABU0AK72_9BACI</name>
<accession>A0ABU0AK72</accession>
<evidence type="ECO:0000256" key="4">
    <source>
        <dbReference type="ARBA" id="ARBA00022840"/>
    </source>
</evidence>
<feature type="domain" description="Helicase C-terminal" evidence="9">
    <location>
        <begin position="217"/>
        <end position="371"/>
    </location>
</feature>
<dbReference type="InterPro" id="IPR014001">
    <property type="entry name" value="Helicase_ATP-bd"/>
</dbReference>
<dbReference type="InterPro" id="IPR027417">
    <property type="entry name" value="P-loop_NTPase"/>
</dbReference>
<dbReference type="InterPro" id="IPR002464">
    <property type="entry name" value="DNA/RNA_helicase_DEAH_CS"/>
</dbReference>
<dbReference type="InterPro" id="IPR036388">
    <property type="entry name" value="WH-like_DNA-bd_sf"/>
</dbReference>
<evidence type="ECO:0000313" key="10">
    <source>
        <dbReference type="EMBL" id="MDQ0271116.1"/>
    </source>
</evidence>
<dbReference type="PROSITE" id="PS00690">
    <property type="entry name" value="DEAH_ATP_HELICASE"/>
    <property type="match status" value="1"/>
</dbReference>
<dbReference type="SMART" id="SM00487">
    <property type="entry name" value="DEXDc"/>
    <property type="match status" value="1"/>
</dbReference>
<sequence>MMEKMLRKIFGHSTFRPGQRETIASLMSGEHTISMLPTGTGKSLCYQLPGYMLNGSVIIVSPLLSLMQDQVEQLMMLGEKKVIAFNSFLSYEEKNRALHQLHDYKFIFISPEMLKVDLVIKNLKRLDIALFVIDEAHCISQWGYDFRPDYLKLGEVRESLGNPLTLALTATATHKVKIDIIESLSISHPNEFIYSVDRPNIALKVDRVEHHKDKVDKLIEYLRVVKGPGIVYFSSKKMAEQMAALLKKEGLGEVMAYHGGIDQENRKLIQQQFLYGQLDIICATSAFGMGINKNNIRFVVHFHMPMQLESYLQEIGRAGRDGERSLAILLYANGDEQLPIQLAEGELLHENQIDWMIKWLEANPEAWNKLNDYETEMITLAGLTETNWRILKDFHQVAVDSGKDMYSLHELKDVMLKQMDVKRHKIKIVYDWIHFQSCRRKKILQYFDEEQKIRVDNCCDPCGLSIEDFMRNPTMVKNRNEETDWQRLLAEILINK</sequence>
<dbReference type="SUPFAM" id="SSF52540">
    <property type="entry name" value="P-loop containing nucleoside triphosphate hydrolases"/>
    <property type="match status" value="1"/>
</dbReference>
<dbReference type="Pfam" id="PF00271">
    <property type="entry name" value="Helicase_C"/>
    <property type="match status" value="1"/>
</dbReference>
<evidence type="ECO:0000313" key="11">
    <source>
        <dbReference type="Proteomes" id="UP001238088"/>
    </source>
</evidence>
<keyword evidence="11" id="KW-1185">Reference proteome</keyword>
<evidence type="ECO:0000256" key="2">
    <source>
        <dbReference type="ARBA" id="ARBA00022801"/>
    </source>
</evidence>
<evidence type="ECO:0000256" key="1">
    <source>
        <dbReference type="ARBA" id="ARBA00022741"/>
    </source>
</evidence>
<dbReference type="InterPro" id="IPR001650">
    <property type="entry name" value="Helicase_C-like"/>
</dbReference>
<keyword evidence="4" id="KW-0067">ATP-binding</keyword>
<evidence type="ECO:0000256" key="5">
    <source>
        <dbReference type="ARBA" id="ARBA00023125"/>
    </source>
</evidence>